<feature type="binding site" evidence="5">
    <location>
        <position position="34"/>
    </location>
    <ligand>
        <name>ATP</name>
        <dbReference type="ChEBI" id="CHEBI:30616"/>
    </ligand>
</feature>
<feature type="binding site" evidence="5">
    <location>
        <position position="30"/>
    </location>
    <ligand>
        <name>ATP</name>
        <dbReference type="ChEBI" id="CHEBI:30616"/>
    </ligand>
</feature>
<dbReference type="InterPro" id="IPR020575">
    <property type="entry name" value="Hsp90_N"/>
</dbReference>
<evidence type="ECO:0000256" key="4">
    <source>
        <dbReference type="ARBA" id="ARBA00023186"/>
    </source>
</evidence>
<evidence type="ECO:0000256" key="6">
    <source>
        <dbReference type="SAM" id="MobiDB-lite"/>
    </source>
</evidence>
<dbReference type="SUPFAM" id="SSF55874">
    <property type="entry name" value="ATPase domain of HSP90 chaperone/DNA topoisomerase II/histidine kinase"/>
    <property type="match status" value="1"/>
</dbReference>
<evidence type="ECO:0000256" key="2">
    <source>
        <dbReference type="ARBA" id="ARBA00022741"/>
    </source>
</evidence>
<comment type="similarity">
    <text evidence="1">Belongs to the heat shock protein 90 family.</text>
</comment>
<evidence type="ECO:0000313" key="8">
    <source>
        <dbReference type="Proteomes" id="UP000182719"/>
    </source>
</evidence>
<dbReference type="InterPro" id="IPR001404">
    <property type="entry name" value="Hsp90_fam"/>
</dbReference>
<keyword evidence="8" id="KW-1185">Reference proteome</keyword>
<proteinExistence type="inferred from homology"/>
<dbReference type="NCBIfam" id="NF010683">
    <property type="entry name" value="PRK14083.1"/>
    <property type="match status" value="1"/>
</dbReference>
<accession>A0A1H7FV38</accession>
<dbReference type="GO" id="GO:0140662">
    <property type="term" value="F:ATP-dependent protein folding chaperone"/>
    <property type="evidence" value="ECO:0007669"/>
    <property type="project" value="InterPro"/>
</dbReference>
<keyword evidence="3 5" id="KW-0067">ATP-binding</keyword>
<feature type="binding site" evidence="5">
    <location>
        <position position="161"/>
    </location>
    <ligand>
        <name>ATP</name>
        <dbReference type="ChEBI" id="CHEBI:30616"/>
    </ligand>
</feature>
<dbReference type="Gene3D" id="3.30.230.80">
    <property type="match status" value="1"/>
</dbReference>
<dbReference type="GO" id="GO:0005524">
    <property type="term" value="F:ATP binding"/>
    <property type="evidence" value="ECO:0007669"/>
    <property type="project" value="UniProtKB-KW"/>
</dbReference>
<dbReference type="PIRSF" id="PIRSF002583">
    <property type="entry name" value="Hsp90"/>
    <property type="match status" value="1"/>
</dbReference>
<dbReference type="GO" id="GO:0016887">
    <property type="term" value="F:ATP hydrolysis activity"/>
    <property type="evidence" value="ECO:0007669"/>
    <property type="project" value="InterPro"/>
</dbReference>
<feature type="compositionally biased region" description="Basic and acidic residues" evidence="6">
    <location>
        <begin position="139"/>
        <end position="155"/>
    </location>
</feature>
<keyword evidence="4" id="KW-0143">Chaperone</keyword>
<dbReference type="EMBL" id="FOAP01000001">
    <property type="protein sequence ID" value="SEK29788.1"/>
    <property type="molecule type" value="Genomic_DNA"/>
</dbReference>
<dbReference type="InterPro" id="IPR020568">
    <property type="entry name" value="Ribosomal_Su5_D2-typ_SF"/>
</dbReference>
<evidence type="ECO:0000256" key="3">
    <source>
        <dbReference type="ARBA" id="ARBA00022840"/>
    </source>
</evidence>
<organism evidence="7 8">
    <name type="scientific">Stigmatella aurantiaca</name>
    <dbReference type="NCBI Taxonomy" id="41"/>
    <lineage>
        <taxon>Bacteria</taxon>
        <taxon>Pseudomonadati</taxon>
        <taxon>Myxococcota</taxon>
        <taxon>Myxococcia</taxon>
        <taxon>Myxococcales</taxon>
        <taxon>Cystobacterineae</taxon>
        <taxon>Archangiaceae</taxon>
        <taxon>Stigmatella</taxon>
    </lineage>
</organism>
<dbReference type="Pfam" id="PF00183">
    <property type="entry name" value="HSP90"/>
    <property type="match status" value="1"/>
</dbReference>
<dbReference type="AlphaFoldDB" id="A0A1H7FV38"/>
<feature type="region of interest" description="Disordered" evidence="6">
    <location>
        <begin position="135"/>
        <end position="155"/>
    </location>
</feature>
<dbReference type="InterPro" id="IPR036890">
    <property type="entry name" value="HATPase_C_sf"/>
</dbReference>
<dbReference type="PANTHER" id="PTHR11528">
    <property type="entry name" value="HEAT SHOCK PROTEIN 90 FAMILY MEMBER"/>
    <property type="match status" value="1"/>
</dbReference>
<feature type="binding site" evidence="5">
    <location>
        <position position="72"/>
    </location>
    <ligand>
        <name>ATP</name>
        <dbReference type="ChEBI" id="CHEBI:30616"/>
    </ligand>
</feature>
<dbReference type="Pfam" id="PF13589">
    <property type="entry name" value="HATPase_c_3"/>
    <property type="match status" value="1"/>
</dbReference>
<sequence>MDHRFQINLRGVIDLLSHHLYSSPDVYLRELLQNATDAIRARQHAEPGHEGTVQIELIEKQDGGPPTLLFSDDGIGLTEEEIHRFLATIGESSKREVLAERRGDFIGQFGIGLLSCFMVCDEVLVVTRSAREPSPTMEWRGRHDGTYTVRPSDHPLERPGTQVFLVARPDAAALFTPQRVRELALHYGSLLPFPIHLTANGQSARINPEGPPWRRAYASASERREALLAYGREVFGMTFIDCIPLKSPAGDVEGVAFVLPFSPHYNAKQKHRVYLKHMLLSESAENLLPEWAFFVKCVVNANGLRPTASRESFYENDTLAQAREALGQALRRYLVDLAREDPRALQGLIQLHALSMKALALDDDDFYRLIIDWLPFETSLGAMTLADYRKNATQVRYVPSLDEFRQVSRVAAAQGLCVLNAAYVYDADLLEKLPRVFADTQVERFSASDLPQSFDELSLDERETVFSLLRRAEEVLRPFGCGVVVKKFRPQEVPTLYSSDTGSAFRRDAERTREESDDLYASMVEGVLSGSASSNDEPLLTFNFHNPVVRRLAAVTDPNLVKLSVEMLYVQALLLGHRPLNAREMALLNQGLLGLIAARLEGTEPPPGRGGLH</sequence>
<reference evidence="8" key="1">
    <citation type="submission" date="2016-10" db="EMBL/GenBank/DDBJ databases">
        <authorList>
            <person name="Varghese N."/>
            <person name="Submissions S."/>
        </authorList>
    </citation>
    <scope>NUCLEOTIDE SEQUENCE [LARGE SCALE GENOMIC DNA]</scope>
    <source>
        <strain evidence="8">DSM 17044</strain>
    </source>
</reference>
<name>A0A1H7FV38_STIAU</name>
<gene>
    <name evidence="7" type="ORF">SAMN05444354_101218</name>
</gene>
<evidence type="ECO:0000256" key="1">
    <source>
        <dbReference type="ARBA" id="ARBA00008239"/>
    </source>
</evidence>
<evidence type="ECO:0000313" key="7">
    <source>
        <dbReference type="EMBL" id="SEK29788.1"/>
    </source>
</evidence>
<dbReference type="GO" id="GO:0051082">
    <property type="term" value="F:unfolded protein binding"/>
    <property type="evidence" value="ECO:0007669"/>
    <property type="project" value="InterPro"/>
</dbReference>
<dbReference type="Gene3D" id="3.30.565.10">
    <property type="entry name" value="Histidine kinase-like ATPase, C-terminal domain"/>
    <property type="match status" value="1"/>
</dbReference>
<dbReference type="SUPFAM" id="SSF54211">
    <property type="entry name" value="Ribosomal protein S5 domain 2-like"/>
    <property type="match status" value="1"/>
</dbReference>
<dbReference type="RefSeq" id="WP_075004514.1">
    <property type="nucleotide sequence ID" value="NZ_FOAP01000001.1"/>
</dbReference>
<keyword evidence="2 5" id="KW-0547">Nucleotide-binding</keyword>
<protein>
    <submittedName>
        <fullName evidence="7">Molecular chaperone HtpG</fullName>
    </submittedName>
</protein>
<dbReference type="PRINTS" id="PR00775">
    <property type="entry name" value="HEATSHOCK90"/>
</dbReference>
<dbReference type="Proteomes" id="UP000182719">
    <property type="component" value="Unassembled WGS sequence"/>
</dbReference>
<dbReference type="OrthoDB" id="9802640at2"/>
<evidence type="ECO:0000256" key="5">
    <source>
        <dbReference type="PIRSR" id="PIRSR002583-1"/>
    </source>
</evidence>